<evidence type="ECO:0000313" key="1">
    <source>
        <dbReference type="EMBL" id="MCD7465127.1"/>
    </source>
</evidence>
<dbReference type="Proteomes" id="UP000823775">
    <property type="component" value="Unassembled WGS sequence"/>
</dbReference>
<organism evidence="1 2">
    <name type="scientific">Datura stramonium</name>
    <name type="common">Jimsonweed</name>
    <name type="synonym">Common thornapple</name>
    <dbReference type="NCBI Taxonomy" id="4076"/>
    <lineage>
        <taxon>Eukaryota</taxon>
        <taxon>Viridiplantae</taxon>
        <taxon>Streptophyta</taxon>
        <taxon>Embryophyta</taxon>
        <taxon>Tracheophyta</taxon>
        <taxon>Spermatophyta</taxon>
        <taxon>Magnoliopsida</taxon>
        <taxon>eudicotyledons</taxon>
        <taxon>Gunneridae</taxon>
        <taxon>Pentapetalae</taxon>
        <taxon>asterids</taxon>
        <taxon>lamiids</taxon>
        <taxon>Solanales</taxon>
        <taxon>Solanaceae</taxon>
        <taxon>Solanoideae</taxon>
        <taxon>Datureae</taxon>
        <taxon>Datura</taxon>
    </lineage>
</organism>
<name>A0ABS8T1B8_DATST</name>
<keyword evidence="2" id="KW-1185">Reference proteome</keyword>
<evidence type="ECO:0000313" key="2">
    <source>
        <dbReference type="Proteomes" id="UP000823775"/>
    </source>
</evidence>
<reference evidence="1 2" key="1">
    <citation type="journal article" date="2021" name="BMC Genomics">
        <title>Datura genome reveals duplications of psychoactive alkaloid biosynthetic genes and high mutation rate following tissue culture.</title>
        <authorList>
            <person name="Rajewski A."/>
            <person name="Carter-House D."/>
            <person name="Stajich J."/>
            <person name="Litt A."/>
        </authorList>
    </citation>
    <scope>NUCLEOTIDE SEQUENCE [LARGE SCALE GENOMIC DNA]</scope>
    <source>
        <strain evidence="1">AR-01</strain>
    </source>
</reference>
<sequence>MNYKRISLELDVTSERSHSFNSLLQCFNVKGKELAEKITLLVYLVLRFPGAWQLFLEVGHVADSAIELHL</sequence>
<accession>A0ABS8T1B8</accession>
<comment type="caution">
    <text evidence="1">The sequence shown here is derived from an EMBL/GenBank/DDBJ whole genome shotgun (WGS) entry which is preliminary data.</text>
</comment>
<protein>
    <submittedName>
        <fullName evidence="1">Uncharacterized protein</fullName>
    </submittedName>
</protein>
<proteinExistence type="predicted"/>
<gene>
    <name evidence="1" type="ORF">HAX54_000669</name>
</gene>
<dbReference type="EMBL" id="JACEIK010001020">
    <property type="protein sequence ID" value="MCD7465127.1"/>
    <property type="molecule type" value="Genomic_DNA"/>
</dbReference>